<dbReference type="GO" id="GO:0006730">
    <property type="term" value="P:one-carbon metabolic process"/>
    <property type="evidence" value="ECO:0007669"/>
    <property type="project" value="UniProtKB-KW"/>
</dbReference>
<dbReference type="PANTHER" id="PTHR11136">
    <property type="entry name" value="FOLYLPOLYGLUTAMATE SYNTHASE-RELATED"/>
    <property type="match status" value="1"/>
</dbReference>
<comment type="similarity">
    <text evidence="2">Belongs to the folylpolyglutamate synthase family.</text>
</comment>
<keyword evidence="7" id="KW-0547">Nucleotide-binding</keyword>
<reference evidence="15" key="3">
    <citation type="submission" date="2025-08" db="UniProtKB">
        <authorList>
            <consortium name="RefSeq"/>
        </authorList>
    </citation>
    <scope>IDENTIFICATION</scope>
    <source>
        <strain evidence="15">NI907</strain>
    </source>
</reference>
<dbReference type="EC" id="6.3.2.17" evidence="3"/>
<keyword evidence="8" id="KW-0067">ATP-binding</keyword>
<protein>
    <recommendedName>
        <fullName evidence="3">tetrahydrofolate synthase</fullName>
        <ecNumber evidence="3">6.3.2.17</ecNumber>
    </recommendedName>
    <alternativeName>
        <fullName evidence="11">Folylpoly-gamma-glutamate synthetase</fullName>
    </alternativeName>
    <alternativeName>
        <fullName evidence="10">Tetrahydrofolylpolyglutamate synthase</fullName>
    </alternativeName>
</protein>
<keyword evidence="9" id="KW-0460">Magnesium</keyword>
<evidence type="ECO:0000256" key="4">
    <source>
        <dbReference type="ARBA" id="ARBA00022563"/>
    </source>
</evidence>
<gene>
    <name evidence="15" type="ORF">PgNI_12516</name>
</gene>
<name>A0A6P8AM73_PYRGI</name>
<dbReference type="GO" id="GO:0004326">
    <property type="term" value="F:tetrahydrofolylpolyglutamate synthase activity"/>
    <property type="evidence" value="ECO:0007669"/>
    <property type="project" value="UniProtKB-EC"/>
</dbReference>
<dbReference type="InterPro" id="IPR036565">
    <property type="entry name" value="Mur-like_cat_sf"/>
</dbReference>
<dbReference type="GO" id="GO:0005524">
    <property type="term" value="F:ATP binding"/>
    <property type="evidence" value="ECO:0007669"/>
    <property type="project" value="UniProtKB-KW"/>
</dbReference>
<dbReference type="NCBIfam" id="TIGR01499">
    <property type="entry name" value="folC"/>
    <property type="match status" value="1"/>
</dbReference>
<comment type="catalytic activity">
    <reaction evidence="12">
        <text>(6S)-5,6,7,8-tetrahydrofolyl-(gamma-L-Glu)(n) + L-glutamate + ATP = (6S)-5,6,7,8-tetrahydrofolyl-(gamma-L-Glu)(n+1) + ADP + phosphate + H(+)</text>
        <dbReference type="Rhea" id="RHEA:10580"/>
        <dbReference type="Rhea" id="RHEA-COMP:14738"/>
        <dbReference type="Rhea" id="RHEA-COMP:14740"/>
        <dbReference type="ChEBI" id="CHEBI:15378"/>
        <dbReference type="ChEBI" id="CHEBI:29985"/>
        <dbReference type="ChEBI" id="CHEBI:30616"/>
        <dbReference type="ChEBI" id="CHEBI:43474"/>
        <dbReference type="ChEBI" id="CHEBI:141005"/>
        <dbReference type="ChEBI" id="CHEBI:456216"/>
        <dbReference type="EC" id="6.3.2.17"/>
    </reaction>
</comment>
<reference evidence="15" key="2">
    <citation type="submission" date="2019-10" db="EMBL/GenBank/DDBJ databases">
        <authorList>
            <consortium name="NCBI Genome Project"/>
        </authorList>
    </citation>
    <scope>NUCLEOTIDE SEQUENCE</scope>
    <source>
        <strain evidence="15">NI907</strain>
    </source>
</reference>
<comment type="pathway">
    <text evidence="1">Cofactor biosynthesis; tetrahydrofolylpolyglutamate biosynthesis.</text>
</comment>
<proteinExistence type="inferred from homology"/>
<evidence type="ECO:0000256" key="7">
    <source>
        <dbReference type="ARBA" id="ARBA00022741"/>
    </source>
</evidence>
<evidence type="ECO:0000256" key="8">
    <source>
        <dbReference type="ARBA" id="ARBA00022840"/>
    </source>
</evidence>
<sequence>MSYQEALGLLKTRVKIFSPIANRGLQKRNDDLSRVRRWGKALGHDRKTFDVIHVTGTKGKGTTCAWTQALIQSYFQSNSINAKVGRYTSPHLYTPRERIAINSVQVSENVFAKHFFQVWNTILADVNGNSESMPGFLQFMALLSAEIFNRVGVAVAVYEVHAGGRFDATNMWDDTMVCGFNTIALDHVPMLGNNVKEIARNKAGILKSGCRAFSVQQSNDARQELEAEAAQLKCDLNFVETNESLIPKDPSGKDLRPADLNNLQLAIELANAYLFSKHNGRLSSKHVAEAMHIYNLPGRAQILEETESSTRWYLDIAHNDISIPVALDWFISEVWQAGHHPRVLIFGASSAQRNTDDVVRTLVRSCIARGFTFDEIVLASHQSSLDESILFTKDVACRTMDLWKEMKVVPSFQTIEQAIKSIRHADLGYQVLITGSAHLVSSAMLAMQSQTER</sequence>
<evidence type="ECO:0000256" key="9">
    <source>
        <dbReference type="ARBA" id="ARBA00022842"/>
    </source>
</evidence>
<accession>A0A6P8AM73</accession>
<dbReference type="RefSeq" id="XP_030976002.1">
    <property type="nucleotide sequence ID" value="XM_031132464.1"/>
</dbReference>
<keyword evidence="14" id="KW-1185">Reference proteome</keyword>
<evidence type="ECO:0000256" key="11">
    <source>
        <dbReference type="ARBA" id="ARBA00030876"/>
    </source>
</evidence>
<dbReference type="KEGG" id="pgri:PgNI_12516"/>
<evidence type="ECO:0000256" key="1">
    <source>
        <dbReference type="ARBA" id="ARBA00005150"/>
    </source>
</evidence>
<evidence type="ECO:0000256" key="10">
    <source>
        <dbReference type="ARBA" id="ARBA00030592"/>
    </source>
</evidence>
<organism evidence="14 15">
    <name type="scientific">Pyricularia grisea</name>
    <name type="common">Crabgrass-specific blast fungus</name>
    <name type="synonym">Magnaporthe grisea</name>
    <dbReference type="NCBI Taxonomy" id="148305"/>
    <lineage>
        <taxon>Eukaryota</taxon>
        <taxon>Fungi</taxon>
        <taxon>Dikarya</taxon>
        <taxon>Ascomycota</taxon>
        <taxon>Pezizomycotina</taxon>
        <taxon>Sordariomycetes</taxon>
        <taxon>Sordariomycetidae</taxon>
        <taxon>Magnaporthales</taxon>
        <taxon>Pyriculariaceae</taxon>
        <taxon>Pyricularia</taxon>
    </lineage>
</organism>
<evidence type="ECO:0000313" key="15">
    <source>
        <dbReference type="RefSeq" id="XP_030976002.1"/>
    </source>
</evidence>
<dbReference type="GO" id="GO:0046872">
    <property type="term" value="F:metal ion binding"/>
    <property type="evidence" value="ECO:0007669"/>
    <property type="project" value="UniProtKB-KW"/>
</dbReference>
<dbReference type="SUPFAM" id="SSF53623">
    <property type="entry name" value="MurD-like peptide ligases, catalytic domain"/>
    <property type="match status" value="1"/>
</dbReference>
<dbReference type="SUPFAM" id="SSF53244">
    <property type="entry name" value="MurD-like peptide ligases, peptide-binding domain"/>
    <property type="match status" value="1"/>
</dbReference>
<keyword evidence="13" id="KW-0175">Coiled coil</keyword>
<dbReference type="InterPro" id="IPR036615">
    <property type="entry name" value="Mur_ligase_C_dom_sf"/>
</dbReference>
<evidence type="ECO:0000256" key="13">
    <source>
        <dbReference type="SAM" id="Coils"/>
    </source>
</evidence>
<dbReference type="Proteomes" id="UP000515153">
    <property type="component" value="Unplaced"/>
</dbReference>
<evidence type="ECO:0000256" key="3">
    <source>
        <dbReference type="ARBA" id="ARBA00013025"/>
    </source>
</evidence>
<dbReference type="InterPro" id="IPR001645">
    <property type="entry name" value="Folylpolyglutamate_synth"/>
</dbReference>
<evidence type="ECO:0000256" key="12">
    <source>
        <dbReference type="ARBA" id="ARBA00047493"/>
    </source>
</evidence>
<dbReference type="UniPathway" id="UPA00850"/>
<dbReference type="AlphaFoldDB" id="A0A6P8AM73"/>
<dbReference type="PANTHER" id="PTHR11136:SF5">
    <property type="entry name" value="FOLYLPOLYGLUTAMATE SYNTHASE, MITOCHONDRIAL"/>
    <property type="match status" value="1"/>
</dbReference>
<dbReference type="GO" id="GO:0005829">
    <property type="term" value="C:cytosol"/>
    <property type="evidence" value="ECO:0007669"/>
    <property type="project" value="TreeGrafter"/>
</dbReference>
<keyword evidence="5" id="KW-0436">Ligase</keyword>
<keyword evidence="6" id="KW-0479">Metal-binding</keyword>
<feature type="coiled-coil region" evidence="13">
    <location>
        <begin position="215"/>
        <end position="242"/>
    </location>
</feature>
<evidence type="ECO:0000256" key="2">
    <source>
        <dbReference type="ARBA" id="ARBA00008276"/>
    </source>
</evidence>
<keyword evidence="4" id="KW-0554">One-carbon metabolism</keyword>
<evidence type="ECO:0000256" key="6">
    <source>
        <dbReference type="ARBA" id="ARBA00022723"/>
    </source>
</evidence>
<reference evidence="15" key="1">
    <citation type="journal article" date="2019" name="Mol. Biol. Evol.">
        <title>Blast fungal genomes show frequent chromosomal changes, gene gains and losses, and effector gene turnover.</title>
        <authorList>
            <person name="Gomez Luciano L.B."/>
            <person name="Jason Tsai I."/>
            <person name="Chuma I."/>
            <person name="Tosa Y."/>
            <person name="Chen Y.H."/>
            <person name="Li J.Y."/>
            <person name="Li M.Y."/>
            <person name="Jade Lu M.Y."/>
            <person name="Nakayashiki H."/>
            <person name="Li W.H."/>
        </authorList>
    </citation>
    <scope>NUCLEOTIDE SEQUENCE</scope>
    <source>
        <strain evidence="15">NI907</strain>
    </source>
</reference>
<evidence type="ECO:0000313" key="14">
    <source>
        <dbReference type="Proteomes" id="UP000515153"/>
    </source>
</evidence>
<dbReference type="GO" id="GO:0005739">
    <property type="term" value="C:mitochondrion"/>
    <property type="evidence" value="ECO:0007669"/>
    <property type="project" value="TreeGrafter"/>
</dbReference>
<evidence type="ECO:0000256" key="5">
    <source>
        <dbReference type="ARBA" id="ARBA00022598"/>
    </source>
</evidence>
<dbReference type="Gene3D" id="3.40.1190.10">
    <property type="entry name" value="Mur-like, catalytic domain"/>
    <property type="match status" value="1"/>
</dbReference>
<dbReference type="Gene3D" id="3.90.190.20">
    <property type="entry name" value="Mur ligase, C-terminal domain"/>
    <property type="match status" value="1"/>
</dbReference>
<dbReference type="GeneID" id="41967367"/>